<evidence type="ECO:0000256" key="7">
    <source>
        <dbReference type="SAM" id="Phobius"/>
    </source>
</evidence>
<dbReference type="Proteomes" id="UP001596233">
    <property type="component" value="Unassembled WGS sequence"/>
</dbReference>
<feature type="coiled-coil region" evidence="6">
    <location>
        <begin position="72"/>
        <end position="116"/>
    </location>
</feature>
<organism evidence="9 10">
    <name type="scientific">Paenibacillus septentrionalis</name>
    <dbReference type="NCBI Taxonomy" id="429342"/>
    <lineage>
        <taxon>Bacteria</taxon>
        <taxon>Bacillati</taxon>
        <taxon>Bacillota</taxon>
        <taxon>Bacilli</taxon>
        <taxon>Bacillales</taxon>
        <taxon>Paenibacillaceae</taxon>
        <taxon>Paenibacillus</taxon>
    </lineage>
</organism>
<gene>
    <name evidence="9" type="primary">mreC</name>
    <name evidence="9" type="ORF">ACFP56_03010</name>
</gene>
<proteinExistence type="inferred from homology"/>
<feature type="transmembrane region" description="Helical" evidence="7">
    <location>
        <begin position="12"/>
        <end position="32"/>
    </location>
</feature>
<dbReference type="InterPro" id="IPR042177">
    <property type="entry name" value="Cell/Rod_1"/>
</dbReference>
<comment type="function">
    <text evidence="5">Involved in formation and maintenance of cell shape.</text>
</comment>
<evidence type="ECO:0000313" key="10">
    <source>
        <dbReference type="Proteomes" id="UP001596233"/>
    </source>
</evidence>
<comment type="caution">
    <text evidence="9">The sequence shown here is derived from an EMBL/GenBank/DDBJ whole genome shotgun (WGS) entry which is preliminary data.</text>
</comment>
<dbReference type="EMBL" id="JBHSTE010000001">
    <property type="protein sequence ID" value="MFC6331578.1"/>
    <property type="molecule type" value="Genomic_DNA"/>
</dbReference>
<dbReference type="NCBIfam" id="TIGR00219">
    <property type="entry name" value="mreC"/>
    <property type="match status" value="1"/>
</dbReference>
<comment type="similarity">
    <text evidence="1 5">Belongs to the MreC family.</text>
</comment>
<sequence length="308" mass="34492">MTHLFNFLKNKRLFMLMVGFLVLIVMIGLTIGGREKITWPERFLKDAVGFMQQVIYRPAGAVAGFFQDIRQLDEVYKENEELRKLAAAYARDKIEYNFVKSENERLKEDLKFTEHQMVMNDYTFKIAQVISVNNDAHNRTININLGSKHGVQKEMAVVTVDGLVGLVNSVSPFTSSVTPYTELSSTAATFNAISATVMGKESDSFGILSSYDAEIERLIMTKIGEKDPMVEGDIVITSGMGNIYPRGLRVGEIESLKVGDFGLTYVATIKPFVDLNKLTEVFVVSVPQFMDDEADHSDNPDVEEETTP</sequence>
<dbReference type="InterPro" id="IPR055342">
    <property type="entry name" value="MreC_beta-barrel_core"/>
</dbReference>
<evidence type="ECO:0000313" key="9">
    <source>
        <dbReference type="EMBL" id="MFC6331578.1"/>
    </source>
</evidence>
<keyword evidence="10" id="KW-1185">Reference proteome</keyword>
<dbReference type="Pfam" id="PF04085">
    <property type="entry name" value="MreC"/>
    <property type="match status" value="1"/>
</dbReference>
<protein>
    <recommendedName>
        <fullName evidence="2 5">Cell shape-determining protein MreC</fullName>
    </recommendedName>
    <alternativeName>
        <fullName evidence="4 5">Cell shape protein MreC</fullName>
    </alternativeName>
</protein>
<dbReference type="PANTHER" id="PTHR34138:SF1">
    <property type="entry name" value="CELL SHAPE-DETERMINING PROTEIN MREC"/>
    <property type="match status" value="1"/>
</dbReference>
<evidence type="ECO:0000256" key="1">
    <source>
        <dbReference type="ARBA" id="ARBA00009369"/>
    </source>
</evidence>
<evidence type="ECO:0000256" key="4">
    <source>
        <dbReference type="ARBA" id="ARBA00032089"/>
    </source>
</evidence>
<keyword evidence="7" id="KW-0472">Membrane</keyword>
<dbReference type="PIRSF" id="PIRSF038471">
    <property type="entry name" value="MreC"/>
    <property type="match status" value="1"/>
</dbReference>
<evidence type="ECO:0000256" key="5">
    <source>
        <dbReference type="PIRNR" id="PIRNR038471"/>
    </source>
</evidence>
<keyword evidence="7" id="KW-1133">Transmembrane helix</keyword>
<evidence type="ECO:0000256" key="2">
    <source>
        <dbReference type="ARBA" id="ARBA00013855"/>
    </source>
</evidence>
<keyword evidence="7" id="KW-0812">Transmembrane</keyword>
<keyword evidence="3 5" id="KW-0133">Cell shape</keyword>
<evidence type="ECO:0000256" key="6">
    <source>
        <dbReference type="SAM" id="Coils"/>
    </source>
</evidence>
<evidence type="ECO:0000259" key="8">
    <source>
        <dbReference type="Pfam" id="PF04085"/>
    </source>
</evidence>
<dbReference type="PANTHER" id="PTHR34138">
    <property type="entry name" value="CELL SHAPE-DETERMINING PROTEIN MREC"/>
    <property type="match status" value="1"/>
</dbReference>
<dbReference type="InterPro" id="IPR042175">
    <property type="entry name" value="Cell/Rod_MreC_2"/>
</dbReference>
<keyword evidence="6" id="KW-0175">Coiled coil</keyword>
<name>A0ABW1V0V1_9BACL</name>
<reference evidence="10" key="1">
    <citation type="journal article" date="2019" name="Int. J. Syst. Evol. Microbiol.">
        <title>The Global Catalogue of Microorganisms (GCM) 10K type strain sequencing project: providing services to taxonomists for standard genome sequencing and annotation.</title>
        <authorList>
            <consortium name="The Broad Institute Genomics Platform"/>
            <consortium name="The Broad Institute Genome Sequencing Center for Infectious Disease"/>
            <person name="Wu L."/>
            <person name="Ma J."/>
        </authorList>
    </citation>
    <scope>NUCLEOTIDE SEQUENCE [LARGE SCALE GENOMIC DNA]</scope>
    <source>
        <strain evidence="10">PCU 280</strain>
    </source>
</reference>
<dbReference type="Gene3D" id="2.40.10.350">
    <property type="entry name" value="Rod shape-determining protein MreC, domain 2"/>
    <property type="match status" value="1"/>
</dbReference>
<accession>A0ABW1V0V1</accession>
<dbReference type="InterPro" id="IPR007221">
    <property type="entry name" value="MreC"/>
</dbReference>
<evidence type="ECO:0000256" key="3">
    <source>
        <dbReference type="ARBA" id="ARBA00022960"/>
    </source>
</evidence>
<dbReference type="RefSeq" id="WP_379230969.1">
    <property type="nucleotide sequence ID" value="NZ_JBHSTE010000001.1"/>
</dbReference>
<feature type="domain" description="Rod shape-determining protein MreC beta-barrel core" evidence="8">
    <location>
        <begin position="129"/>
        <end position="284"/>
    </location>
</feature>
<dbReference type="Gene3D" id="2.40.10.340">
    <property type="entry name" value="Rod shape-determining protein MreC, domain 1"/>
    <property type="match status" value="1"/>
</dbReference>